<keyword evidence="3" id="KW-0274">FAD</keyword>
<dbReference type="PANTHER" id="PTHR42973">
    <property type="entry name" value="BINDING OXIDOREDUCTASE, PUTATIVE (AFU_ORTHOLOGUE AFUA_1G17690)-RELATED"/>
    <property type="match status" value="1"/>
</dbReference>
<protein>
    <submittedName>
        <fullName evidence="7">Putative oxidoreductase</fullName>
    </submittedName>
</protein>
<dbReference type="InterPro" id="IPR016169">
    <property type="entry name" value="FAD-bd_PCMH_sub2"/>
</dbReference>
<dbReference type="PROSITE" id="PS51387">
    <property type="entry name" value="FAD_PCMH"/>
    <property type="match status" value="1"/>
</dbReference>
<accession>A0A6A5SBA7</accession>
<keyword evidence="8" id="KW-1185">Reference proteome</keyword>
<evidence type="ECO:0000259" key="6">
    <source>
        <dbReference type="PROSITE" id="PS51387"/>
    </source>
</evidence>
<feature type="chain" id="PRO_5025572564" evidence="5">
    <location>
        <begin position="20"/>
        <end position="499"/>
    </location>
</feature>
<feature type="signal peptide" evidence="5">
    <location>
        <begin position="1"/>
        <end position="19"/>
    </location>
</feature>
<sequence>MASLSPVKLLFLYATIAVGSTLQHRYAARDCCATLSKVLPGRVSFKNSTIYDLSLSSYWAEQETQLHPACIVNALTTDDVSKAIHILTPPYQAASVPFAVRAGGHGKSGASNIQGGVVIDLSALNSVNISHAKRTVTIGAGAKWGDVYKVLDPLGLTVPGGRSTDVGVGGLSLAGGVSYLAPRVGLAVDQIVGVQMVLASGKVVNTHDRQYADLDKAIRGGSNNFGVATEFEVICTASNGSYGGVIYYPLNTTEQQLQAIHNFTADTSYDENATALLSFGYSNAEAVALNNIAYVSPVTSPPKKLRQFTEIPSLFSTLRAATIFELANETAAASPHGFRQATFTLTFYNDLALMHEVFALWNSTYPPLASIKGLSFSFSLEPLPRAILEKTGHDMLNLQDESEPLILYLLSATWQNSADDDAVYSSALNLLQTTERRAEAMKKLHPFQYIGYADRSQKPLASYGEANMRFMRRVSQKYDPAQVFQRSVPGGFKLHDADW</sequence>
<dbReference type="OrthoDB" id="2151789at2759"/>
<evidence type="ECO:0000313" key="7">
    <source>
        <dbReference type="EMBL" id="KAF1936824.1"/>
    </source>
</evidence>
<dbReference type="AlphaFoldDB" id="A0A6A5SBA7"/>
<dbReference type="InterPro" id="IPR006094">
    <property type="entry name" value="Oxid_FAD_bind_N"/>
</dbReference>
<dbReference type="Pfam" id="PF01565">
    <property type="entry name" value="FAD_binding_4"/>
    <property type="match status" value="1"/>
</dbReference>
<dbReference type="Gene3D" id="3.30.465.10">
    <property type="match status" value="1"/>
</dbReference>
<evidence type="ECO:0000256" key="2">
    <source>
        <dbReference type="ARBA" id="ARBA00022630"/>
    </source>
</evidence>
<dbReference type="Gene3D" id="3.40.462.20">
    <property type="match status" value="1"/>
</dbReference>
<dbReference type="SUPFAM" id="SSF56176">
    <property type="entry name" value="FAD-binding/transporter-associated domain-like"/>
    <property type="match status" value="1"/>
</dbReference>
<dbReference type="EMBL" id="ML976168">
    <property type="protein sequence ID" value="KAF1936824.1"/>
    <property type="molecule type" value="Genomic_DNA"/>
</dbReference>
<dbReference type="InterPro" id="IPR016167">
    <property type="entry name" value="FAD-bd_PCMH_sub1"/>
</dbReference>
<reference evidence="7" key="1">
    <citation type="journal article" date="2020" name="Stud. Mycol.">
        <title>101 Dothideomycetes genomes: a test case for predicting lifestyles and emergence of pathogens.</title>
        <authorList>
            <person name="Haridas S."/>
            <person name="Albert R."/>
            <person name="Binder M."/>
            <person name="Bloem J."/>
            <person name="Labutti K."/>
            <person name="Salamov A."/>
            <person name="Andreopoulos B."/>
            <person name="Baker S."/>
            <person name="Barry K."/>
            <person name="Bills G."/>
            <person name="Bluhm B."/>
            <person name="Cannon C."/>
            <person name="Castanera R."/>
            <person name="Culley D."/>
            <person name="Daum C."/>
            <person name="Ezra D."/>
            <person name="Gonzalez J."/>
            <person name="Henrissat B."/>
            <person name="Kuo A."/>
            <person name="Liang C."/>
            <person name="Lipzen A."/>
            <person name="Lutzoni F."/>
            <person name="Magnuson J."/>
            <person name="Mondo S."/>
            <person name="Nolan M."/>
            <person name="Ohm R."/>
            <person name="Pangilinan J."/>
            <person name="Park H.-J."/>
            <person name="Ramirez L."/>
            <person name="Alfaro M."/>
            <person name="Sun H."/>
            <person name="Tritt A."/>
            <person name="Yoshinaga Y."/>
            <person name="Zwiers L.-H."/>
            <person name="Turgeon B."/>
            <person name="Goodwin S."/>
            <person name="Spatafora J."/>
            <person name="Crous P."/>
            <person name="Grigoriev I."/>
        </authorList>
    </citation>
    <scope>NUCLEOTIDE SEQUENCE</scope>
    <source>
        <strain evidence="7">CBS 161.51</strain>
    </source>
</reference>
<dbReference type="PANTHER" id="PTHR42973:SF22">
    <property type="entry name" value="FAD-BINDING PCMH-TYPE DOMAIN-CONTAINING PROTEIN-RELATED"/>
    <property type="match status" value="1"/>
</dbReference>
<evidence type="ECO:0000256" key="4">
    <source>
        <dbReference type="ARBA" id="ARBA00023002"/>
    </source>
</evidence>
<keyword evidence="2" id="KW-0285">Flavoprotein</keyword>
<proteinExistence type="inferred from homology"/>
<evidence type="ECO:0000256" key="3">
    <source>
        <dbReference type="ARBA" id="ARBA00022827"/>
    </source>
</evidence>
<dbReference type="GO" id="GO:0016491">
    <property type="term" value="F:oxidoreductase activity"/>
    <property type="evidence" value="ECO:0007669"/>
    <property type="project" value="UniProtKB-KW"/>
</dbReference>
<dbReference type="Gene3D" id="3.30.43.10">
    <property type="entry name" value="Uridine Diphospho-n-acetylenolpyruvylglucosamine Reductase, domain 2"/>
    <property type="match status" value="1"/>
</dbReference>
<dbReference type="InterPro" id="IPR050416">
    <property type="entry name" value="FAD-linked_Oxidoreductase"/>
</dbReference>
<evidence type="ECO:0000313" key="8">
    <source>
        <dbReference type="Proteomes" id="UP000800038"/>
    </source>
</evidence>
<keyword evidence="4" id="KW-0560">Oxidoreductase</keyword>
<dbReference type="InterPro" id="IPR036318">
    <property type="entry name" value="FAD-bd_PCMH-like_sf"/>
</dbReference>
<feature type="domain" description="FAD-binding PCMH-type" evidence="6">
    <location>
        <begin position="64"/>
        <end position="238"/>
    </location>
</feature>
<dbReference type="GO" id="GO:0071949">
    <property type="term" value="F:FAD binding"/>
    <property type="evidence" value="ECO:0007669"/>
    <property type="project" value="InterPro"/>
</dbReference>
<dbReference type="InterPro" id="IPR016166">
    <property type="entry name" value="FAD-bd_PCMH"/>
</dbReference>
<evidence type="ECO:0000256" key="5">
    <source>
        <dbReference type="SAM" id="SignalP"/>
    </source>
</evidence>
<keyword evidence="5" id="KW-0732">Signal</keyword>
<comment type="similarity">
    <text evidence="1">Belongs to the oxygen-dependent FAD-linked oxidoreductase family.</text>
</comment>
<organism evidence="7 8">
    <name type="scientific">Clathrospora elynae</name>
    <dbReference type="NCBI Taxonomy" id="706981"/>
    <lineage>
        <taxon>Eukaryota</taxon>
        <taxon>Fungi</taxon>
        <taxon>Dikarya</taxon>
        <taxon>Ascomycota</taxon>
        <taxon>Pezizomycotina</taxon>
        <taxon>Dothideomycetes</taxon>
        <taxon>Pleosporomycetidae</taxon>
        <taxon>Pleosporales</taxon>
        <taxon>Diademaceae</taxon>
        <taxon>Clathrospora</taxon>
    </lineage>
</organism>
<gene>
    <name evidence="7" type="ORF">EJ02DRAFT_438287</name>
</gene>
<name>A0A6A5SBA7_9PLEO</name>
<evidence type="ECO:0000256" key="1">
    <source>
        <dbReference type="ARBA" id="ARBA00005466"/>
    </source>
</evidence>
<dbReference type="Proteomes" id="UP000800038">
    <property type="component" value="Unassembled WGS sequence"/>
</dbReference>